<dbReference type="GO" id="GO:0006493">
    <property type="term" value="P:protein O-linked glycosylation"/>
    <property type="evidence" value="ECO:0007669"/>
    <property type="project" value="InterPro"/>
</dbReference>
<dbReference type="SMART" id="SM00028">
    <property type="entry name" value="TPR"/>
    <property type="match status" value="4"/>
</dbReference>
<gene>
    <name evidence="2" type="ORF">LPC04_14190</name>
</gene>
<evidence type="ECO:0000256" key="1">
    <source>
        <dbReference type="PROSITE-ProRule" id="PRU00339"/>
    </source>
</evidence>
<evidence type="ECO:0000313" key="2">
    <source>
        <dbReference type="EMBL" id="MCK9686858.1"/>
    </source>
</evidence>
<dbReference type="PROSITE" id="PS50005">
    <property type="entry name" value="TPR"/>
    <property type="match status" value="3"/>
</dbReference>
<dbReference type="PANTHER" id="PTHR44366:SF1">
    <property type="entry name" value="UDP-N-ACETYLGLUCOSAMINE--PEPTIDE N-ACETYLGLUCOSAMINYLTRANSFERASE 110 KDA SUBUNIT"/>
    <property type="match status" value="1"/>
</dbReference>
<sequence>MATPHIADLVTLAVRLVNANQPQRARIVCEQAVAAWPPHPAVHQLLAVLDMQAGQPAGALSHAALSLKLRPDHVPTLLVLGDAALAQRDLPAASKALERAVALAPENADACFKVSLVRQDLRDLDGAIAALERAIALQPERVDALVNLGIVLQEAGRIDDALRAYGRAYRLRAQTFGRIAHALATPGAGRLWLNLDDLRAELAATPA</sequence>
<name>A0A9X1YIN2_9BURK</name>
<dbReference type="InterPro" id="IPR037919">
    <property type="entry name" value="OGT"/>
</dbReference>
<comment type="caution">
    <text evidence="2">The sequence shown here is derived from an EMBL/GenBank/DDBJ whole genome shotgun (WGS) entry which is preliminary data.</text>
</comment>
<protein>
    <submittedName>
        <fullName evidence="2">Tetratricopeptide repeat protein</fullName>
    </submittedName>
</protein>
<dbReference type="AlphaFoldDB" id="A0A9X1YIN2"/>
<reference evidence="2" key="1">
    <citation type="submission" date="2021-11" db="EMBL/GenBank/DDBJ databases">
        <title>BS-T2-15 a new species belonging to the Comamonadaceae family isolated from the soil of a French oak forest.</title>
        <authorList>
            <person name="Mieszkin S."/>
            <person name="Alain K."/>
        </authorList>
    </citation>
    <scope>NUCLEOTIDE SEQUENCE</scope>
    <source>
        <strain evidence="2">BS-T2-15</strain>
    </source>
</reference>
<dbReference type="SUPFAM" id="SSF48452">
    <property type="entry name" value="TPR-like"/>
    <property type="match status" value="1"/>
</dbReference>
<dbReference type="InterPro" id="IPR019734">
    <property type="entry name" value="TPR_rpt"/>
</dbReference>
<keyword evidence="3" id="KW-1185">Reference proteome</keyword>
<dbReference type="RefSeq" id="WP_275682899.1">
    <property type="nucleotide sequence ID" value="NZ_JAJLJH010000003.1"/>
</dbReference>
<dbReference type="Pfam" id="PF13432">
    <property type="entry name" value="TPR_16"/>
    <property type="match status" value="2"/>
</dbReference>
<feature type="repeat" description="TPR" evidence="1">
    <location>
        <begin position="142"/>
        <end position="175"/>
    </location>
</feature>
<keyword evidence="1" id="KW-0802">TPR repeat</keyword>
<organism evidence="2 3">
    <name type="scientific">Scleromatobacter humisilvae</name>
    <dbReference type="NCBI Taxonomy" id="2897159"/>
    <lineage>
        <taxon>Bacteria</taxon>
        <taxon>Pseudomonadati</taxon>
        <taxon>Pseudomonadota</taxon>
        <taxon>Betaproteobacteria</taxon>
        <taxon>Burkholderiales</taxon>
        <taxon>Sphaerotilaceae</taxon>
        <taxon>Scleromatobacter</taxon>
    </lineage>
</organism>
<feature type="repeat" description="TPR" evidence="1">
    <location>
        <begin position="108"/>
        <end position="141"/>
    </location>
</feature>
<feature type="repeat" description="TPR" evidence="1">
    <location>
        <begin position="74"/>
        <end position="107"/>
    </location>
</feature>
<dbReference type="InterPro" id="IPR011990">
    <property type="entry name" value="TPR-like_helical_dom_sf"/>
</dbReference>
<dbReference type="Proteomes" id="UP001139353">
    <property type="component" value="Unassembled WGS sequence"/>
</dbReference>
<proteinExistence type="predicted"/>
<evidence type="ECO:0000313" key="3">
    <source>
        <dbReference type="Proteomes" id="UP001139353"/>
    </source>
</evidence>
<dbReference type="EMBL" id="JAJLJH010000003">
    <property type="protein sequence ID" value="MCK9686858.1"/>
    <property type="molecule type" value="Genomic_DNA"/>
</dbReference>
<dbReference type="Gene3D" id="1.25.40.10">
    <property type="entry name" value="Tetratricopeptide repeat domain"/>
    <property type="match status" value="1"/>
</dbReference>
<dbReference type="GO" id="GO:0097363">
    <property type="term" value="F:protein O-acetylglucosaminyltransferase activity"/>
    <property type="evidence" value="ECO:0007669"/>
    <property type="project" value="TreeGrafter"/>
</dbReference>
<accession>A0A9X1YIN2</accession>
<dbReference type="PANTHER" id="PTHR44366">
    <property type="entry name" value="UDP-N-ACETYLGLUCOSAMINE--PEPTIDE N-ACETYLGLUCOSAMINYLTRANSFERASE 110 KDA SUBUNIT"/>
    <property type="match status" value="1"/>
</dbReference>